<feature type="region of interest" description="Disordered" evidence="1">
    <location>
        <begin position="1"/>
        <end position="64"/>
    </location>
</feature>
<evidence type="ECO:0000313" key="4">
    <source>
        <dbReference type="Proteomes" id="UP000694700"/>
    </source>
</evidence>
<dbReference type="Proteomes" id="UP000694700">
    <property type="component" value="Unplaced"/>
</dbReference>
<dbReference type="AlphaFoldDB" id="A0A8C1WRQ0"/>
<evidence type="ECO:0000313" key="2">
    <source>
        <dbReference type="Ensembl" id="ENSCCRP00015070289.1"/>
    </source>
</evidence>
<accession>A0A8C1WRQ0</accession>
<feature type="compositionally biased region" description="Basic residues" evidence="1">
    <location>
        <begin position="47"/>
        <end position="62"/>
    </location>
</feature>
<keyword evidence="3" id="KW-1185">Reference proteome</keyword>
<evidence type="ECO:0000313" key="3">
    <source>
        <dbReference type="Proteomes" id="UP000694427"/>
    </source>
</evidence>
<protein>
    <submittedName>
        <fullName evidence="2">Uncharacterized protein</fullName>
    </submittedName>
</protein>
<dbReference type="Ensembl" id="ENSCCRT00010044436.1">
    <property type="protein sequence ID" value="ENSCCRP00010040456.1"/>
    <property type="gene ID" value="ENSCCRG00010017296.1"/>
</dbReference>
<dbReference type="Ensembl" id="ENSCCRT00015072555.1">
    <property type="protein sequence ID" value="ENSCCRP00015070289.1"/>
    <property type="gene ID" value="ENSCCRG00015028477.1"/>
</dbReference>
<organism evidence="2 4">
    <name type="scientific">Cyprinus carpio</name>
    <name type="common">Common carp</name>
    <dbReference type="NCBI Taxonomy" id="7962"/>
    <lineage>
        <taxon>Eukaryota</taxon>
        <taxon>Metazoa</taxon>
        <taxon>Chordata</taxon>
        <taxon>Craniata</taxon>
        <taxon>Vertebrata</taxon>
        <taxon>Euteleostomi</taxon>
        <taxon>Actinopterygii</taxon>
        <taxon>Neopterygii</taxon>
        <taxon>Teleostei</taxon>
        <taxon>Ostariophysi</taxon>
        <taxon>Cypriniformes</taxon>
        <taxon>Cyprinidae</taxon>
        <taxon>Cyprininae</taxon>
        <taxon>Cyprinus</taxon>
    </lineage>
</organism>
<name>A0A8C1WRQ0_CYPCA</name>
<dbReference type="Proteomes" id="UP000694427">
    <property type="component" value="Unplaced"/>
</dbReference>
<sequence length="223" mass="23439">MSENRQLSYNGHDESDEESDLPSTKHFHHEKDESDEECDVLHGEKTKKQKQKITWKNKKGVTKKPSTQLASVNVDVTEFVNVIDTFDRQASAYAEHKYARSGSYAEAFENKPGERIPKAGVYAEAGVGRARAEFSVFEAEAKGPNASAGAGVSVLGAGAMARAEIVSASAKAGPVGVKLGLGLDTGASVGLGGVEFKFLGTGVSLGPKTSVSVLGSEASCSVM</sequence>
<proteinExistence type="predicted"/>
<evidence type="ECO:0000256" key="1">
    <source>
        <dbReference type="SAM" id="MobiDB-lite"/>
    </source>
</evidence>
<reference evidence="2" key="1">
    <citation type="submission" date="2025-05" db="UniProtKB">
        <authorList>
            <consortium name="Ensembl"/>
        </authorList>
    </citation>
    <scope>IDENTIFICATION</scope>
</reference>